<evidence type="ECO:0000256" key="2">
    <source>
        <dbReference type="ARBA" id="ARBA00005417"/>
    </source>
</evidence>
<evidence type="ECO:0000256" key="4">
    <source>
        <dbReference type="ARBA" id="ARBA00022475"/>
    </source>
</evidence>
<dbReference type="Pfam" id="PF00005">
    <property type="entry name" value="ABC_tran"/>
    <property type="match status" value="1"/>
</dbReference>
<keyword evidence="10" id="KW-1185">Reference proteome</keyword>
<dbReference type="PROSITE" id="PS50893">
    <property type="entry name" value="ABC_TRANSPORTER_2"/>
    <property type="match status" value="1"/>
</dbReference>
<protein>
    <submittedName>
        <fullName evidence="9">ABC transport system ATP-binding protein</fullName>
    </submittedName>
</protein>
<evidence type="ECO:0000313" key="10">
    <source>
        <dbReference type="Proteomes" id="UP000184290"/>
    </source>
</evidence>
<keyword evidence="7" id="KW-0472">Membrane</keyword>
<dbReference type="PROSITE" id="PS00211">
    <property type="entry name" value="ABC_TRANSPORTER_1"/>
    <property type="match status" value="1"/>
</dbReference>
<evidence type="ECO:0000259" key="8">
    <source>
        <dbReference type="PROSITE" id="PS50893"/>
    </source>
</evidence>
<evidence type="ECO:0000256" key="3">
    <source>
        <dbReference type="ARBA" id="ARBA00022448"/>
    </source>
</evidence>
<dbReference type="Gene3D" id="3.40.50.300">
    <property type="entry name" value="P-loop containing nucleotide triphosphate hydrolases"/>
    <property type="match status" value="1"/>
</dbReference>
<evidence type="ECO:0000256" key="7">
    <source>
        <dbReference type="ARBA" id="ARBA00023136"/>
    </source>
</evidence>
<dbReference type="SUPFAM" id="SSF52540">
    <property type="entry name" value="P-loop containing nucleoside triphosphate hydrolases"/>
    <property type="match status" value="1"/>
</dbReference>
<comment type="subcellular location">
    <subcellularLocation>
        <location evidence="1">Cell membrane</location>
        <topology evidence="1">Peripheral membrane protein</topology>
    </subcellularLocation>
</comment>
<feature type="domain" description="ABC transporter" evidence="8">
    <location>
        <begin position="2"/>
        <end position="249"/>
    </location>
</feature>
<comment type="similarity">
    <text evidence="2">Belongs to the ABC transporter superfamily.</text>
</comment>
<dbReference type="InterPro" id="IPR027417">
    <property type="entry name" value="P-loop_NTPase"/>
</dbReference>
<gene>
    <name evidence="9" type="ORF">SAMN02745911_2177</name>
</gene>
<keyword evidence="6 9" id="KW-0067">ATP-binding</keyword>
<dbReference type="PANTHER" id="PTHR42788">
    <property type="entry name" value="TAURINE IMPORT ATP-BINDING PROTEIN-RELATED"/>
    <property type="match status" value="1"/>
</dbReference>
<dbReference type="SMART" id="SM00382">
    <property type="entry name" value="AAA"/>
    <property type="match status" value="1"/>
</dbReference>
<dbReference type="GO" id="GO:0005524">
    <property type="term" value="F:ATP binding"/>
    <property type="evidence" value="ECO:0007669"/>
    <property type="project" value="UniProtKB-KW"/>
</dbReference>
<keyword evidence="5" id="KW-0547">Nucleotide-binding</keyword>
<organism evidence="9 10">
    <name type="scientific">Aureimonas altamirensis DSM 21988</name>
    <dbReference type="NCBI Taxonomy" id="1121026"/>
    <lineage>
        <taxon>Bacteria</taxon>
        <taxon>Pseudomonadati</taxon>
        <taxon>Pseudomonadota</taxon>
        <taxon>Alphaproteobacteria</taxon>
        <taxon>Hyphomicrobiales</taxon>
        <taxon>Aurantimonadaceae</taxon>
        <taxon>Aureimonas</taxon>
    </lineage>
</organism>
<reference evidence="9 10" key="1">
    <citation type="submission" date="2016-11" db="EMBL/GenBank/DDBJ databases">
        <authorList>
            <person name="Varghese N."/>
            <person name="Submissions S."/>
        </authorList>
    </citation>
    <scope>NUCLEOTIDE SEQUENCE [LARGE SCALE GENOMIC DNA]</scope>
    <source>
        <strain evidence="9 10">DSM 21988</strain>
    </source>
</reference>
<proteinExistence type="inferred from homology"/>
<dbReference type="InterPro" id="IPR017871">
    <property type="entry name" value="ABC_transporter-like_CS"/>
</dbReference>
<dbReference type="InterPro" id="IPR003593">
    <property type="entry name" value="AAA+_ATPase"/>
</dbReference>
<name>A0ABY1IJA8_9HYPH</name>
<accession>A0ABY1IJA8</accession>
<comment type="caution">
    <text evidence="9">The sequence shown here is derived from an EMBL/GenBank/DDBJ whole genome shotgun (WGS) entry which is preliminary data.</text>
</comment>
<evidence type="ECO:0000256" key="1">
    <source>
        <dbReference type="ARBA" id="ARBA00004202"/>
    </source>
</evidence>
<dbReference type="InterPro" id="IPR003439">
    <property type="entry name" value="ABC_transporter-like_ATP-bd"/>
</dbReference>
<keyword evidence="4" id="KW-1003">Cell membrane</keyword>
<keyword evidence="3" id="KW-0813">Transport</keyword>
<dbReference type="PANTHER" id="PTHR42788:SF7">
    <property type="entry name" value="NITRATE ABC TRANSPORTER ATP-BINDING PROTEIN"/>
    <property type="match status" value="1"/>
</dbReference>
<dbReference type="Proteomes" id="UP000184290">
    <property type="component" value="Unassembled WGS sequence"/>
</dbReference>
<evidence type="ECO:0000256" key="5">
    <source>
        <dbReference type="ARBA" id="ARBA00022741"/>
    </source>
</evidence>
<dbReference type="RefSeq" id="WP_060603221.1">
    <property type="nucleotide sequence ID" value="NZ_FQZC01000002.1"/>
</dbReference>
<dbReference type="InterPro" id="IPR050166">
    <property type="entry name" value="ABC_transporter_ATP-bind"/>
</dbReference>
<sequence length="265" mass="28441">MIELSQIGVTFGRGTPLEKKALAGLDLTIDNGAFVTVIGSNGAGKSTMLGVLAGDVLPTEGRVTIGGKDVTRRDTADRARLVARVFQDPLTGSCGALTIEENLALAAARGKRRGLGSALSSRRRDMFRERVSALRLGLEDRMGDRMDLLSGGQRQALSLVMATLAGSEVLLLDEHTAALDPGMAEFVMELTQRLVSEHRLTTLMVTHSMRQALDFGTRTVMLHGGRVVLDVAGDSRHGLTVEDLIEMFRKVRGGGELDDDKLLTS</sequence>
<dbReference type="EMBL" id="FQZC01000002">
    <property type="protein sequence ID" value="SHJ25868.1"/>
    <property type="molecule type" value="Genomic_DNA"/>
</dbReference>
<evidence type="ECO:0000313" key="9">
    <source>
        <dbReference type="EMBL" id="SHJ25868.1"/>
    </source>
</evidence>
<evidence type="ECO:0000256" key="6">
    <source>
        <dbReference type="ARBA" id="ARBA00022840"/>
    </source>
</evidence>